<feature type="domain" description="PLAT" evidence="3">
    <location>
        <begin position="35"/>
        <end position="163"/>
    </location>
</feature>
<organism evidence="4 5">
    <name type="scientific">Oldenlandia corymbosa var. corymbosa</name>
    <dbReference type="NCBI Taxonomy" id="529605"/>
    <lineage>
        <taxon>Eukaryota</taxon>
        <taxon>Viridiplantae</taxon>
        <taxon>Streptophyta</taxon>
        <taxon>Embryophyta</taxon>
        <taxon>Tracheophyta</taxon>
        <taxon>Spermatophyta</taxon>
        <taxon>Magnoliopsida</taxon>
        <taxon>eudicotyledons</taxon>
        <taxon>Gunneridae</taxon>
        <taxon>Pentapetalae</taxon>
        <taxon>asterids</taxon>
        <taxon>lamiids</taxon>
        <taxon>Gentianales</taxon>
        <taxon>Rubiaceae</taxon>
        <taxon>Rubioideae</taxon>
        <taxon>Spermacoceae</taxon>
        <taxon>Hedyotis-Oldenlandia complex</taxon>
        <taxon>Oldenlandia</taxon>
    </lineage>
</organism>
<dbReference type="Pfam" id="PF01477">
    <property type="entry name" value="PLAT"/>
    <property type="match status" value="1"/>
</dbReference>
<dbReference type="AlphaFoldDB" id="A0AAV1DP06"/>
<dbReference type="SUPFAM" id="SSF49723">
    <property type="entry name" value="Lipase/lipooxygenase domain (PLAT/LH2 domain)"/>
    <property type="match status" value="1"/>
</dbReference>
<dbReference type="Gene3D" id="2.60.60.20">
    <property type="entry name" value="PLAT/LH2 domain"/>
    <property type="match status" value="1"/>
</dbReference>
<evidence type="ECO:0000313" key="5">
    <source>
        <dbReference type="Proteomes" id="UP001161247"/>
    </source>
</evidence>
<comment type="caution">
    <text evidence="1">Lacks conserved residue(s) required for the propagation of feature annotation.</text>
</comment>
<keyword evidence="2" id="KW-0732">Signal</keyword>
<reference evidence="4" key="1">
    <citation type="submission" date="2023-03" db="EMBL/GenBank/DDBJ databases">
        <authorList>
            <person name="Julca I."/>
        </authorList>
    </citation>
    <scope>NUCLEOTIDE SEQUENCE</scope>
</reference>
<dbReference type="PANTHER" id="PTHR31718:SF70">
    <property type="entry name" value="LIPOXYGENASE HOMOLOGY DOMAIN-CONTAINING PROTEIN 1-LIKE"/>
    <property type="match status" value="1"/>
</dbReference>
<evidence type="ECO:0000256" key="1">
    <source>
        <dbReference type="PROSITE-ProRule" id="PRU00152"/>
    </source>
</evidence>
<dbReference type="Proteomes" id="UP001161247">
    <property type="component" value="Chromosome 6"/>
</dbReference>
<protein>
    <submittedName>
        <fullName evidence="4">OLC1v1009232C1</fullName>
    </submittedName>
</protein>
<accession>A0AAV1DP06</accession>
<dbReference type="InterPro" id="IPR001024">
    <property type="entry name" value="PLAT/LH2_dom"/>
</dbReference>
<gene>
    <name evidence="4" type="ORF">OLC1_LOCUS17323</name>
</gene>
<evidence type="ECO:0000313" key="4">
    <source>
        <dbReference type="EMBL" id="CAI9109414.1"/>
    </source>
</evidence>
<dbReference type="InterPro" id="IPR036392">
    <property type="entry name" value="PLAT/LH2_dom_sf"/>
</dbReference>
<proteinExistence type="predicted"/>
<name>A0AAV1DP06_OLDCO</name>
<dbReference type="PROSITE" id="PS50095">
    <property type="entry name" value="PLAT"/>
    <property type="match status" value="1"/>
</dbReference>
<dbReference type="PANTHER" id="PTHR31718">
    <property type="entry name" value="PLAT DOMAIN-CONTAINING PROTEIN"/>
    <property type="match status" value="1"/>
</dbReference>
<evidence type="ECO:0000256" key="2">
    <source>
        <dbReference type="SAM" id="SignalP"/>
    </source>
</evidence>
<evidence type="ECO:0000259" key="3">
    <source>
        <dbReference type="PROSITE" id="PS50095"/>
    </source>
</evidence>
<dbReference type="EMBL" id="OX459123">
    <property type="protein sequence ID" value="CAI9109414.1"/>
    <property type="molecule type" value="Genomic_DNA"/>
</dbReference>
<sequence length="187" mass="20237">MSIALVNHMWFHFVILLSILTISLSEDPAPAAADCVYTFYIQTGSNFVFTGTDSKISVTFRDSAGNWIRINNIESWGGRMGPGYDYFEAGNLDIFSGRGPCVPGPICSLTLTSDGSGMLPAWYVNYLELTTTGDHKSCGRQLFTLDTWLLPPFSLTAVKNNCGKSAVAEDGSFGLSSVVGHDVNSDQ</sequence>
<feature type="signal peptide" evidence="2">
    <location>
        <begin position="1"/>
        <end position="25"/>
    </location>
</feature>
<feature type="chain" id="PRO_5044021515" evidence="2">
    <location>
        <begin position="26"/>
        <end position="187"/>
    </location>
</feature>
<keyword evidence="5" id="KW-1185">Reference proteome</keyword>